<reference evidence="1 2" key="1">
    <citation type="submission" date="2013-07" db="EMBL/GenBank/DDBJ databases">
        <title>Comparative Genomic and Metabolomic Analysis of Twelve Strains of Pseudoalteromonas luteoviolacea.</title>
        <authorList>
            <person name="Vynne N.G."/>
            <person name="Mansson M."/>
            <person name="Gram L."/>
        </authorList>
    </citation>
    <scope>NUCLEOTIDE SEQUENCE [LARGE SCALE GENOMIC DNA]</scope>
    <source>
        <strain evidence="1 2">S4060-1</strain>
    </source>
</reference>
<evidence type="ECO:0000313" key="1">
    <source>
        <dbReference type="EMBL" id="KZN64446.1"/>
    </source>
</evidence>
<dbReference type="InterPro" id="IPR005338">
    <property type="entry name" value="Anhydro_N_Ac-Mur_kinase"/>
</dbReference>
<dbReference type="InterPro" id="IPR043129">
    <property type="entry name" value="ATPase_NBD"/>
</dbReference>
<dbReference type="GO" id="GO:0006040">
    <property type="term" value="P:amino sugar metabolic process"/>
    <property type="evidence" value="ECO:0007669"/>
    <property type="project" value="InterPro"/>
</dbReference>
<dbReference type="GO" id="GO:0016773">
    <property type="term" value="F:phosphotransferase activity, alcohol group as acceptor"/>
    <property type="evidence" value="ECO:0007669"/>
    <property type="project" value="InterPro"/>
</dbReference>
<dbReference type="SUPFAM" id="SSF53067">
    <property type="entry name" value="Actin-like ATPase domain"/>
    <property type="match status" value="1"/>
</dbReference>
<dbReference type="RefSeq" id="WP_063381806.1">
    <property type="nucleotide sequence ID" value="NZ_AUXX01000027.1"/>
</dbReference>
<dbReference type="EMBL" id="AUXX01000027">
    <property type="protein sequence ID" value="KZN64446.1"/>
    <property type="molecule type" value="Genomic_DNA"/>
</dbReference>
<dbReference type="AlphaFoldDB" id="A0A161Z7J2"/>
<dbReference type="Gene3D" id="3.30.420.40">
    <property type="match status" value="2"/>
</dbReference>
<dbReference type="GO" id="GO:0009254">
    <property type="term" value="P:peptidoglycan turnover"/>
    <property type="evidence" value="ECO:0007669"/>
    <property type="project" value="InterPro"/>
</dbReference>
<name>A0A161Z7J2_9GAMM</name>
<dbReference type="GO" id="GO:0005524">
    <property type="term" value="F:ATP binding"/>
    <property type="evidence" value="ECO:0007669"/>
    <property type="project" value="InterPro"/>
</dbReference>
<dbReference type="PANTHER" id="PTHR30605:SF0">
    <property type="entry name" value="ANHYDRO-N-ACETYLMURAMIC ACID KINASE"/>
    <property type="match status" value="1"/>
</dbReference>
<dbReference type="Proteomes" id="UP000076661">
    <property type="component" value="Unassembled WGS sequence"/>
</dbReference>
<sequence length="394" mass="42238">MNPYIKSLYALSAKSDRIVLGLMSGTSLDGLDLALCKISGSGTDTQCKVLAFETVDYTQETKDKILRVFAKKNVDLQYLTLLNPWLGELHADIINKQLKAWGVSNNEVDLIASHGQTIYHCPKHFHDLPEFSNATLQLGDGDHIAVNTGIITISDFRQKHIAAGYEGAPLAQYGDFCLFGSDTSNILLLNIGGIANFTLIKKGASLEEVMCSDIGPGNTMMDQYVNAHFNLAYDRDGLIAASGKVNNTLLKALSNIDFINQPMPKTTGPELFNLELLNSCINSASPADISKEDTMATLSRFTAQSIVDHIQALNICGELKVLVSGGGAHNSTLMKNIALLLDENISVDKLNLSGINADSKEAVLFAILANECVAANSKSTSGLSLGKISLPTGG</sequence>
<accession>A0A161Z7J2</accession>
<organism evidence="1 2">
    <name type="scientific">Pseudoalteromonas luteoviolacea S4060-1</name>
    <dbReference type="NCBI Taxonomy" id="1365257"/>
    <lineage>
        <taxon>Bacteria</taxon>
        <taxon>Pseudomonadati</taxon>
        <taxon>Pseudomonadota</taxon>
        <taxon>Gammaproteobacteria</taxon>
        <taxon>Alteromonadales</taxon>
        <taxon>Pseudoalteromonadaceae</taxon>
        <taxon>Pseudoalteromonas</taxon>
    </lineage>
</organism>
<dbReference type="PANTHER" id="PTHR30605">
    <property type="entry name" value="ANHYDRO-N-ACETYLMURAMIC ACID KINASE"/>
    <property type="match status" value="1"/>
</dbReference>
<gene>
    <name evidence="1" type="ORF">N478_22380</name>
</gene>
<comment type="caution">
    <text evidence="1">The sequence shown here is derived from an EMBL/GenBank/DDBJ whole genome shotgun (WGS) entry which is preliminary data.</text>
</comment>
<dbReference type="Pfam" id="PF03702">
    <property type="entry name" value="AnmK"/>
    <property type="match status" value="1"/>
</dbReference>
<protein>
    <recommendedName>
        <fullName evidence="3">Anhydro-N-acetylmuramic acid kinase</fullName>
    </recommendedName>
</protein>
<evidence type="ECO:0008006" key="3">
    <source>
        <dbReference type="Google" id="ProtNLM"/>
    </source>
</evidence>
<proteinExistence type="predicted"/>
<dbReference type="PATRIC" id="fig|1365257.3.peg.3293"/>
<evidence type="ECO:0000313" key="2">
    <source>
        <dbReference type="Proteomes" id="UP000076661"/>
    </source>
</evidence>